<keyword evidence="3" id="KW-1185">Reference proteome</keyword>
<dbReference type="Proteomes" id="UP001236014">
    <property type="component" value="Chromosome"/>
</dbReference>
<organism evidence="2 3">
    <name type="scientific">Amycolatopsis carbonis</name>
    <dbReference type="NCBI Taxonomy" id="715471"/>
    <lineage>
        <taxon>Bacteria</taxon>
        <taxon>Bacillati</taxon>
        <taxon>Actinomycetota</taxon>
        <taxon>Actinomycetes</taxon>
        <taxon>Pseudonocardiales</taxon>
        <taxon>Pseudonocardiaceae</taxon>
        <taxon>Amycolatopsis</taxon>
    </lineage>
</organism>
<dbReference type="Gene3D" id="3.40.50.1110">
    <property type="entry name" value="SGNH hydrolase"/>
    <property type="match status" value="1"/>
</dbReference>
<evidence type="ECO:0000259" key="1">
    <source>
        <dbReference type="Pfam" id="PF13472"/>
    </source>
</evidence>
<evidence type="ECO:0000313" key="3">
    <source>
        <dbReference type="Proteomes" id="UP001236014"/>
    </source>
</evidence>
<feature type="domain" description="SGNH hydrolase-type esterase" evidence="1">
    <location>
        <begin position="51"/>
        <end position="221"/>
    </location>
</feature>
<dbReference type="InterPro" id="IPR036514">
    <property type="entry name" value="SGNH_hydro_sf"/>
</dbReference>
<evidence type="ECO:0000313" key="2">
    <source>
        <dbReference type="EMBL" id="WIX80362.1"/>
    </source>
</evidence>
<dbReference type="Pfam" id="PF13472">
    <property type="entry name" value="Lipase_GDSL_2"/>
    <property type="match status" value="1"/>
</dbReference>
<dbReference type="SUPFAM" id="SSF52266">
    <property type="entry name" value="SGNH hydrolase"/>
    <property type="match status" value="1"/>
</dbReference>
<dbReference type="InterPro" id="IPR013830">
    <property type="entry name" value="SGNH_hydro"/>
</dbReference>
<dbReference type="EMBL" id="CP127294">
    <property type="protein sequence ID" value="WIX80362.1"/>
    <property type="molecule type" value="Genomic_DNA"/>
</dbReference>
<accession>A0A9Y2IHV1</accession>
<protein>
    <submittedName>
        <fullName evidence="2">SGNH/GDSL hydrolase family protein</fullName>
    </submittedName>
</protein>
<gene>
    <name evidence="2" type="ORF">QRX50_06170</name>
</gene>
<dbReference type="RefSeq" id="WP_285970993.1">
    <property type="nucleotide sequence ID" value="NZ_CP127294.1"/>
</dbReference>
<keyword evidence="2" id="KW-0378">Hydrolase</keyword>
<name>A0A9Y2IHV1_9PSEU</name>
<reference evidence="2 3" key="1">
    <citation type="submission" date="2023-06" db="EMBL/GenBank/DDBJ databases">
        <authorList>
            <person name="Oyuntsetseg B."/>
            <person name="Kim S.B."/>
        </authorList>
    </citation>
    <scope>NUCLEOTIDE SEQUENCE [LARGE SCALE GENOMIC DNA]</scope>
    <source>
        <strain evidence="2 3">2-15</strain>
    </source>
</reference>
<dbReference type="GO" id="GO:0016787">
    <property type="term" value="F:hydrolase activity"/>
    <property type="evidence" value="ECO:0007669"/>
    <property type="project" value="UniProtKB-KW"/>
</dbReference>
<dbReference type="CDD" id="cd01836">
    <property type="entry name" value="FeeA_FeeB_like"/>
    <property type="match status" value="1"/>
</dbReference>
<dbReference type="KEGG" id="acab:QRX50_06170"/>
<proteinExistence type="predicted"/>
<sequence length="251" mass="26142">MVLLRFFLFAALAPVLAVQALRVRRGTPRLPGAGGPAEGITGEGPVVRVAVLGESTVDGVGVAAHADGLTGQLANELARRGLRVRWQAVGLTGATAAVVRRSLVARLAPADVVVVALGVNDTLELHSAARFRRDLLGVVVDVRRRLGPVPVVLAGVPPMASFPSLPRPLRDALSARSTALDTAAAELARLPGVTYSAMTPDLLHEGTFAEDRFHPGPVGYRDWAAALAPAVVAGLPVVTVGPHPREPRQPI</sequence>
<dbReference type="AlphaFoldDB" id="A0A9Y2IHV1"/>